<proteinExistence type="predicted"/>
<name>A0A3M7S4R2_BRAPC</name>
<evidence type="ECO:0000313" key="1">
    <source>
        <dbReference type="EMBL" id="RNA30669.1"/>
    </source>
</evidence>
<organism evidence="1 2">
    <name type="scientific">Brachionus plicatilis</name>
    <name type="common">Marine rotifer</name>
    <name type="synonym">Brachionus muelleri</name>
    <dbReference type="NCBI Taxonomy" id="10195"/>
    <lineage>
        <taxon>Eukaryota</taxon>
        <taxon>Metazoa</taxon>
        <taxon>Spiralia</taxon>
        <taxon>Gnathifera</taxon>
        <taxon>Rotifera</taxon>
        <taxon>Eurotatoria</taxon>
        <taxon>Monogononta</taxon>
        <taxon>Pseudotrocha</taxon>
        <taxon>Ploima</taxon>
        <taxon>Brachionidae</taxon>
        <taxon>Brachionus</taxon>
    </lineage>
</organism>
<gene>
    <name evidence="1" type="ORF">BpHYR1_011511</name>
</gene>
<dbReference type="Proteomes" id="UP000276133">
    <property type="component" value="Unassembled WGS sequence"/>
</dbReference>
<sequence length="77" mass="9478">MINQSKHDKMKGKFKFMIKYFFELIIIKIKKQILAKEIKLQREKKISRIRESIFRNDLFVFVLSNFRKYNIGFDCKN</sequence>
<dbReference type="AlphaFoldDB" id="A0A3M7S4R2"/>
<keyword evidence="2" id="KW-1185">Reference proteome</keyword>
<comment type="caution">
    <text evidence="1">The sequence shown here is derived from an EMBL/GenBank/DDBJ whole genome shotgun (WGS) entry which is preliminary data.</text>
</comment>
<evidence type="ECO:0000313" key="2">
    <source>
        <dbReference type="Proteomes" id="UP000276133"/>
    </source>
</evidence>
<reference evidence="1 2" key="1">
    <citation type="journal article" date="2018" name="Sci. Rep.">
        <title>Genomic signatures of local adaptation to the degree of environmental predictability in rotifers.</title>
        <authorList>
            <person name="Franch-Gras L."/>
            <person name="Hahn C."/>
            <person name="Garcia-Roger E.M."/>
            <person name="Carmona M.J."/>
            <person name="Serra M."/>
            <person name="Gomez A."/>
        </authorList>
    </citation>
    <scope>NUCLEOTIDE SEQUENCE [LARGE SCALE GENOMIC DNA]</scope>
    <source>
        <strain evidence="1">HYR1</strain>
    </source>
</reference>
<accession>A0A3M7S4R2</accession>
<dbReference type="EMBL" id="REGN01002062">
    <property type="protein sequence ID" value="RNA30669.1"/>
    <property type="molecule type" value="Genomic_DNA"/>
</dbReference>
<protein>
    <submittedName>
        <fullName evidence="1">Uncharacterized protein</fullName>
    </submittedName>
</protein>